<protein>
    <submittedName>
        <fullName evidence="1">DUF488 family protein</fullName>
    </submittedName>
</protein>
<dbReference type="AlphaFoldDB" id="A0AAJ1VQN5"/>
<dbReference type="PANTHER" id="PTHR36849">
    <property type="entry name" value="CYTOPLASMIC PROTEIN-RELATED"/>
    <property type="match status" value="1"/>
</dbReference>
<evidence type="ECO:0000313" key="1">
    <source>
        <dbReference type="EMBL" id="MDN6900397.1"/>
    </source>
</evidence>
<gene>
    <name evidence="2" type="ORF">DLJ48_05255</name>
    <name evidence="1" type="ORF">EVC35_05180</name>
</gene>
<accession>A0AAJ1VQN5</accession>
<name>A0AAJ1VQN5_9LACO</name>
<dbReference type="PANTHER" id="PTHR36849:SF1">
    <property type="entry name" value="CYTOPLASMIC PROTEIN"/>
    <property type="match status" value="1"/>
</dbReference>
<proteinExistence type="predicted"/>
<evidence type="ECO:0000313" key="4">
    <source>
        <dbReference type="Proteomes" id="UP001167919"/>
    </source>
</evidence>
<sequence>MIKFERIYATESKGYRVLIDRLWPRGISKEKAAIDLWAKDIAPSTELRQKFHDQEIDDMAFRALYLTELASNPATAGFLQTLKAHVDSVLLYSAKDDHENNAKVLADYLKRQGIDFKQQQAQGANENNQKTEA</sequence>
<keyword evidence="3" id="KW-1185">Reference proteome</keyword>
<dbReference type="Proteomes" id="UP001167919">
    <property type="component" value="Unassembled WGS sequence"/>
</dbReference>
<dbReference type="Proteomes" id="UP000286907">
    <property type="component" value="Chromosome"/>
</dbReference>
<dbReference type="InterPro" id="IPR052552">
    <property type="entry name" value="YeaO-like"/>
</dbReference>
<evidence type="ECO:0000313" key="2">
    <source>
        <dbReference type="EMBL" id="QAS69974.1"/>
    </source>
</evidence>
<organism evidence="1 4">
    <name type="scientific">Oenococcus sicerae</name>
    <dbReference type="NCBI Taxonomy" id="2203724"/>
    <lineage>
        <taxon>Bacteria</taxon>
        <taxon>Bacillati</taxon>
        <taxon>Bacillota</taxon>
        <taxon>Bacilli</taxon>
        <taxon>Lactobacillales</taxon>
        <taxon>Lactobacillaceae</taxon>
        <taxon>Oenococcus</taxon>
    </lineage>
</organism>
<dbReference type="Pfam" id="PF22752">
    <property type="entry name" value="DUF488-N3i"/>
    <property type="match status" value="1"/>
</dbReference>
<reference evidence="2" key="3">
    <citation type="submission" date="2020-01" db="EMBL/GenBank/DDBJ databases">
        <authorList>
            <person name="Cousin F.J."/>
            <person name="Le Guellec R."/>
            <person name="Cretenet M."/>
        </authorList>
    </citation>
    <scope>NUCLEOTIDE SEQUENCE</scope>
    <source>
        <strain evidence="2">UCMA 15228</strain>
    </source>
</reference>
<reference evidence="2 3" key="1">
    <citation type="journal article" date="2019" name="Syst. Appl. Microbiol.">
        <title>Oenococcus sicerae sp. nov., isolated from French cider.</title>
        <authorList>
            <person name="Cousin F.J."/>
            <person name="Le Guellec R."/>
            <person name="Chagnot C."/>
            <person name="Goux D."/>
            <person name="Dalmasso M."/>
            <person name="Laplace J.M."/>
            <person name="Cretenet M."/>
        </authorList>
    </citation>
    <scope>NUCLEOTIDE SEQUENCE [LARGE SCALE GENOMIC DNA]</scope>
    <source>
        <strain evidence="2 3">UCMA 15228</strain>
    </source>
</reference>
<evidence type="ECO:0000313" key="3">
    <source>
        <dbReference type="Proteomes" id="UP000286907"/>
    </source>
</evidence>
<dbReference type="EMBL" id="SDWY01000002">
    <property type="protein sequence ID" value="MDN6900397.1"/>
    <property type="molecule type" value="Genomic_DNA"/>
</dbReference>
<reference evidence="1" key="2">
    <citation type="submission" date="2019-01" db="EMBL/GenBank/DDBJ databases">
        <title>Oenococcus sicerae UCMA17102.</title>
        <authorList>
            <person name="Cousin F.J."/>
            <person name="Le Guellec R."/>
            <person name="Cretenet M."/>
        </authorList>
    </citation>
    <scope>NUCLEOTIDE SEQUENCE</scope>
    <source>
        <strain evidence="1">UCMA17102</strain>
    </source>
</reference>
<dbReference type="RefSeq" id="WP_128686447.1">
    <property type="nucleotide sequence ID" value="NZ_CP029684.2"/>
</dbReference>
<dbReference type="EMBL" id="CP029684">
    <property type="protein sequence ID" value="QAS69974.1"/>
    <property type="molecule type" value="Genomic_DNA"/>
</dbReference>